<evidence type="ECO:0000259" key="4">
    <source>
        <dbReference type="Pfam" id="PF03446"/>
    </source>
</evidence>
<dbReference type="Gene3D" id="1.20.1290.10">
    <property type="entry name" value="AhpD-like"/>
    <property type="match status" value="1"/>
</dbReference>
<dbReference type="SUPFAM" id="SSF51735">
    <property type="entry name" value="NAD(P)-binding Rossmann-fold domains"/>
    <property type="match status" value="1"/>
</dbReference>
<dbReference type="InterPro" id="IPR008927">
    <property type="entry name" value="6-PGluconate_DH-like_C_sf"/>
</dbReference>
<protein>
    <submittedName>
        <fullName evidence="6">NAD(P)-binding domain-containing protein</fullName>
    </submittedName>
</protein>
<organism evidence="6 7">
    <name type="scientific">Jiella pelagia</name>
    <dbReference type="NCBI Taxonomy" id="2986949"/>
    <lineage>
        <taxon>Bacteria</taxon>
        <taxon>Pseudomonadati</taxon>
        <taxon>Pseudomonadota</taxon>
        <taxon>Alphaproteobacteria</taxon>
        <taxon>Hyphomicrobiales</taxon>
        <taxon>Aurantimonadaceae</taxon>
        <taxon>Jiella</taxon>
    </lineage>
</organism>
<dbReference type="InterPro" id="IPR003779">
    <property type="entry name" value="CMD-like"/>
</dbReference>
<dbReference type="InterPro" id="IPR013328">
    <property type="entry name" value="6PGD_dom2"/>
</dbReference>
<dbReference type="EMBL" id="CP114029">
    <property type="protein sequence ID" value="WAP69800.1"/>
    <property type="molecule type" value="Genomic_DNA"/>
</dbReference>
<dbReference type="InterPro" id="IPR029154">
    <property type="entry name" value="HIBADH-like_NADP-bd"/>
</dbReference>
<keyword evidence="7" id="KW-1185">Reference proteome</keyword>
<evidence type="ECO:0000259" key="3">
    <source>
        <dbReference type="Pfam" id="PF02627"/>
    </source>
</evidence>
<dbReference type="Gene3D" id="3.40.50.720">
    <property type="entry name" value="NAD(P)-binding Rossmann-like Domain"/>
    <property type="match status" value="1"/>
</dbReference>
<accession>A0ABY7C7L4</accession>
<gene>
    <name evidence="6" type="ORF">OH818_06260</name>
</gene>
<feature type="domain" description="3-hydroxyisobutyrate dehydrogenase-like NAD-binding" evidence="5">
    <location>
        <begin position="296"/>
        <end position="416"/>
    </location>
</feature>
<dbReference type="SUPFAM" id="SSF48179">
    <property type="entry name" value="6-phosphogluconate dehydrogenase C-terminal domain-like"/>
    <property type="match status" value="1"/>
</dbReference>
<dbReference type="RefSeq" id="WP_268882231.1">
    <property type="nucleotide sequence ID" value="NZ_CP114029.1"/>
</dbReference>
<keyword evidence="1" id="KW-0560">Oxidoreductase</keyword>
<dbReference type="PANTHER" id="PTHR22981">
    <property type="entry name" value="3-HYDROXYISOBUTYRATE DEHYDROGENASE-RELATED"/>
    <property type="match status" value="1"/>
</dbReference>
<dbReference type="Pfam" id="PF02627">
    <property type="entry name" value="CMD"/>
    <property type="match status" value="1"/>
</dbReference>
<dbReference type="Pfam" id="PF03446">
    <property type="entry name" value="NAD_binding_2"/>
    <property type="match status" value="1"/>
</dbReference>
<dbReference type="PANTHER" id="PTHR22981:SF7">
    <property type="entry name" value="3-HYDROXYISOBUTYRATE DEHYDROGENASE, MITOCHONDRIAL"/>
    <property type="match status" value="1"/>
</dbReference>
<dbReference type="Proteomes" id="UP001164020">
    <property type="component" value="Chromosome"/>
</dbReference>
<name>A0ABY7C7L4_9HYPH</name>
<dbReference type="SUPFAM" id="SSF69118">
    <property type="entry name" value="AhpD-like"/>
    <property type="match status" value="1"/>
</dbReference>
<proteinExistence type="predicted"/>
<dbReference type="PROSITE" id="PS00895">
    <property type="entry name" value="3_HYDROXYISOBUT_DH"/>
    <property type="match status" value="1"/>
</dbReference>
<evidence type="ECO:0000256" key="2">
    <source>
        <dbReference type="ARBA" id="ARBA00023027"/>
    </source>
</evidence>
<dbReference type="InterPro" id="IPR002204">
    <property type="entry name" value="3-OH-isobutyrate_DH-rel_CS"/>
</dbReference>
<evidence type="ECO:0000313" key="6">
    <source>
        <dbReference type="EMBL" id="WAP69800.1"/>
    </source>
</evidence>
<evidence type="ECO:0000313" key="7">
    <source>
        <dbReference type="Proteomes" id="UP001164020"/>
    </source>
</evidence>
<dbReference type="Gene3D" id="1.10.1040.10">
    <property type="entry name" value="N-(1-d-carboxylethyl)-l-norvaline Dehydrogenase, domain 2"/>
    <property type="match status" value="1"/>
</dbReference>
<dbReference type="InterPro" id="IPR036291">
    <property type="entry name" value="NAD(P)-bd_dom_sf"/>
</dbReference>
<evidence type="ECO:0000256" key="1">
    <source>
        <dbReference type="ARBA" id="ARBA00023002"/>
    </source>
</evidence>
<dbReference type="InterPro" id="IPR029032">
    <property type="entry name" value="AhpD-like"/>
</dbReference>
<feature type="domain" description="Carboxymuconolactone decarboxylase-like" evidence="3">
    <location>
        <begin position="38"/>
        <end position="99"/>
    </location>
</feature>
<keyword evidence="2" id="KW-0520">NAD</keyword>
<reference evidence="6" key="1">
    <citation type="submission" date="2022-12" db="EMBL/GenBank/DDBJ databases">
        <title>Jiella pelagia sp. nov., isolated from phosphonate enriched culture of Northwest Pacific surface seawater.</title>
        <authorList>
            <person name="Shin D.Y."/>
            <person name="Hwang C.Y."/>
        </authorList>
    </citation>
    <scope>NUCLEOTIDE SEQUENCE</scope>
    <source>
        <strain evidence="6">HL-NP1</strain>
    </source>
</reference>
<evidence type="ECO:0000259" key="5">
    <source>
        <dbReference type="Pfam" id="PF14833"/>
    </source>
</evidence>
<dbReference type="Pfam" id="PF14833">
    <property type="entry name" value="NAD_binding_11"/>
    <property type="match status" value="1"/>
</dbReference>
<dbReference type="InterPro" id="IPR006115">
    <property type="entry name" value="6PGDH_NADP-bd"/>
</dbReference>
<sequence>MSDDQRKTEAGLALRHAMFGAAGAEDQVNNASDYMAPMQDIVTRICFGEGWQRPGFDRRMRSLLTLAMLMAMGRTHEIKIHTRGAIANGVTREELREALPARFPLLRHSADGRRDAGERGNPRRVGGRLMTDRIGFIGLGNMGAPMARNIAAKGFALTVYDVDPEVAAALASEIGATAAADVRALGAASDIVVTMLPTGAIVRDVVLQDGLADALSPGGLVVDMSSSVPTITRELGKELAERGHGLVDAPVSGAVPRARTGTLAIMAGCNDPALLERARPVLEAMGKQIFSTGGLGTGHAMKALNNYLAAAGFAAASEALILGERFGLDPRTALEIINVSTGRNFSTENTLPTEVIEARYASGFALALLAKDVGIAAQMSKDLGADLPLVAQTDRWWDAALQAAEGPQDHTTAFRHWRERAGAKD</sequence>
<feature type="domain" description="6-phosphogluconate dehydrogenase NADP-binding" evidence="4">
    <location>
        <begin position="133"/>
        <end position="293"/>
    </location>
</feature>